<dbReference type="InterPro" id="IPR051276">
    <property type="entry name" value="Saccharopine_DH-like_oxidrdct"/>
</dbReference>
<gene>
    <name evidence="3" type="ORF">EX30DRAFT_307307</name>
</gene>
<dbReference type="InParanoid" id="A0A4S2MVR4"/>
<comment type="similarity">
    <text evidence="1">Belongs to the saccharopine dehydrogenase family.</text>
</comment>
<feature type="domain" description="Saccharopine dehydrogenase NADP binding" evidence="2">
    <location>
        <begin position="2"/>
        <end position="106"/>
    </location>
</feature>
<dbReference type="AlphaFoldDB" id="A0A4S2MVR4"/>
<organism evidence="3 4">
    <name type="scientific">Ascodesmis nigricans</name>
    <dbReference type="NCBI Taxonomy" id="341454"/>
    <lineage>
        <taxon>Eukaryota</taxon>
        <taxon>Fungi</taxon>
        <taxon>Dikarya</taxon>
        <taxon>Ascomycota</taxon>
        <taxon>Pezizomycotina</taxon>
        <taxon>Pezizomycetes</taxon>
        <taxon>Pezizales</taxon>
        <taxon>Ascodesmidaceae</taxon>
        <taxon>Ascodesmis</taxon>
    </lineage>
</organism>
<dbReference type="InterPro" id="IPR005097">
    <property type="entry name" value="Sacchrp_dh_NADP-bd"/>
</dbReference>
<dbReference type="Gene3D" id="3.40.50.720">
    <property type="entry name" value="NAD(P)-binding Rossmann-like Domain"/>
    <property type="match status" value="1"/>
</dbReference>
<reference evidence="3 4" key="1">
    <citation type="submission" date="2019-04" db="EMBL/GenBank/DDBJ databases">
        <title>Comparative genomics and transcriptomics to analyze fruiting body development in filamentous ascomycetes.</title>
        <authorList>
            <consortium name="DOE Joint Genome Institute"/>
            <person name="Lutkenhaus R."/>
            <person name="Traeger S."/>
            <person name="Breuer J."/>
            <person name="Kuo A."/>
            <person name="Lipzen A."/>
            <person name="Pangilinan J."/>
            <person name="Dilworth D."/>
            <person name="Sandor L."/>
            <person name="Poggeler S."/>
            <person name="Barry K."/>
            <person name="Grigoriev I.V."/>
            <person name="Nowrousian M."/>
        </authorList>
    </citation>
    <scope>NUCLEOTIDE SEQUENCE [LARGE SCALE GENOMIC DNA]</scope>
    <source>
        <strain evidence="3 4">CBS 389.68</strain>
    </source>
</reference>
<dbReference type="EMBL" id="ML220123">
    <property type="protein sequence ID" value="TGZ80719.1"/>
    <property type="molecule type" value="Genomic_DNA"/>
</dbReference>
<dbReference type="Pfam" id="PF03435">
    <property type="entry name" value="Sacchrp_dh_NADP"/>
    <property type="match status" value="1"/>
</dbReference>
<dbReference type="OrthoDB" id="10268090at2759"/>
<dbReference type="GO" id="GO:0005739">
    <property type="term" value="C:mitochondrion"/>
    <property type="evidence" value="ECO:0007669"/>
    <property type="project" value="TreeGrafter"/>
</dbReference>
<evidence type="ECO:0000259" key="2">
    <source>
        <dbReference type="Pfam" id="PF03435"/>
    </source>
</evidence>
<keyword evidence="4" id="KW-1185">Reference proteome</keyword>
<sequence length="242" mass="26686">LRWAVAGRPEAKLQALKEKWMKEFPDRREMGVVICDLSPGTIDAMTKRTTLLITTVGPFLRYGTPVLESCIKNGTHYIDSTGEYPWVKAMVERFHDAAKEKAVIVVSQCGFDSVPTDRCTWKPVKMLRDKLGTGAGKTTFALHYLSGGMTSDGTFESALNLLDTLPLSTIAASSHAGSISPIPVPCQPRQFPIRRKPDLGIVCDSVFVAVNRPPALRTWGLLDGGKYYGPDFAWTEVLQRRG</sequence>
<name>A0A4S2MVR4_9PEZI</name>
<dbReference type="InterPro" id="IPR036291">
    <property type="entry name" value="NAD(P)-bd_dom_sf"/>
</dbReference>
<dbReference type="Proteomes" id="UP000298138">
    <property type="component" value="Unassembled WGS sequence"/>
</dbReference>
<dbReference type="PANTHER" id="PTHR12286:SF5">
    <property type="entry name" value="SACCHAROPINE DEHYDROGENASE-LIKE OXIDOREDUCTASE"/>
    <property type="match status" value="1"/>
</dbReference>
<feature type="non-terminal residue" evidence="3">
    <location>
        <position position="1"/>
    </location>
</feature>
<dbReference type="PANTHER" id="PTHR12286">
    <property type="entry name" value="SACCHAROPINE DEHYDROGENASE-LIKE OXIDOREDUCTASE"/>
    <property type="match status" value="1"/>
</dbReference>
<accession>A0A4S2MVR4</accession>
<dbReference type="GO" id="GO:0009247">
    <property type="term" value="P:glycolipid biosynthetic process"/>
    <property type="evidence" value="ECO:0007669"/>
    <property type="project" value="TreeGrafter"/>
</dbReference>
<protein>
    <recommendedName>
        <fullName evidence="2">Saccharopine dehydrogenase NADP binding domain-containing protein</fullName>
    </recommendedName>
</protein>
<evidence type="ECO:0000313" key="4">
    <source>
        <dbReference type="Proteomes" id="UP000298138"/>
    </source>
</evidence>
<dbReference type="GO" id="GO:0005811">
    <property type="term" value="C:lipid droplet"/>
    <property type="evidence" value="ECO:0007669"/>
    <property type="project" value="TreeGrafter"/>
</dbReference>
<dbReference type="SUPFAM" id="SSF51735">
    <property type="entry name" value="NAD(P)-binding Rossmann-fold domains"/>
    <property type="match status" value="1"/>
</dbReference>
<evidence type="ECO:0000313" key="3">
    <source>
        <dbReference type="EMBL" id="TGZ80719.1"/>
    </source>
</evidence>
<dbReference type="GO" id="GO:0005886">
    <property type="term" value="C:plasma membrane"/>
    <property type="evidence" value="ECO:0007669"/>
    <property type="project" value="TreeGrafter"/>
</dbReference>
<evidence type="ECO:0000256" key="1">
    <source>
        <dbReference type="ARBA" id="ARBA00038048"/>
    </source>
</evidence>
<proteinExistence type="inferred from homology"/>